<evidence type="ECO:0000256" key="2">
    <source>
        <dbReference type="PROSITE-ProRule" id="PRU00703"/>
    </source>
</evidence>
<evidence type="ECO:0000259" key="3">
    <source>
        <dbReference type="PROSITE" id="PS51371"/>
    </source>
</evidence>
<dbReference type="Pfam" id="PF00571">
    <property type="entry name" value="CBS"/>
    <property type="match status" value="2"/>
</dbReference>
<evidence type="ECO:0000313" key="6">
    <source>
        <dbReference type="Proteomes" id="UP000189933"/>
    </source>
</evidence>
<dbReference type="CDD" id="cd04584">
    <property type="entry name" value="CBS_pair_AcuB_like"/>
    <property type="match status" value="1"/>
</dbReference>
<evidence type="ECO:0000256" key="1">
    <source>
        <dbReference type="ARBA" id="ARBA00022737"/>
    </source>
</evidence>
<gene>
    <name evidence="5" type="ORF">SAMN02745885_01788</name>
</gene>
<dbReference type="InterPro" id="IPR051462">
    <property type="entry name" value="CBS_domain-containing"/>
</dbReference>
<feature type="domain" description="CBS" evidence="3">
    <location>
        <begin position="77"/>
        <end position="132"/>
    </location>
</feature>
<proteinExistence type="predicted"/>
<dbReference type="InterPro" id="IPR002912">
    <property type="entry name" value="ACT_dom"/>
</dbReference>
<dbReference type="Proteomes" id="UP000189933">
    <property type="component" value="Unassembled WGS sequence"/>
</dbReference>
<dbReference type="Gene3D" id="3.30.70.260">
    <property type="match status" value="1"/>
</dbReference>
<keyword evidence="2" id="KW-0129">CBS domain</keyword>
<feature type="domain" description="CBS" evidence="3">
    <location>
        <begin position="7"/>
        <end position="65"/>
    </location>
</feature>
<dbReference type="AlphaFoldDB" id="A0A1T4QSI6"/>
<protein>
    <submittedName>
        <fullName evidence="5">Acetoin utilization protein AcuB</fullName>
    </submittedName>
</protein>
<dbReference type="SUPFAM" id="SSF54631">
    <property type="entry name" value="CBS-domain pair"/>
    <property type="match status" value="1"/>
</dbReference>
<keyword evidence="6" id="KW-1185">Reference proteome</keyword>
<dbReference type="InterPro" id="IPR000644">
    <property type="entry name" value="CBS_dom"/>
</dbReference>
<evidence type="ECO:0000259" key="4">
    <source>
        <dbReference type="PROSITE" id="PS51671"/>
    </source>
</evidence>
<dbReference type="SMART" id="SM00116">
    <property type="entry name" value="CBS"/>
    <property type="match status" value="2"/>
</dbReference>
<dbReference type="PROSITE" id="PS51371">
    <property type="entry name" value="CBS"/>
    <property type="match status" value="2"/>
</dbReference>
<dbReference type="Pfam" id="PF01842">
    <property type="entry name" value="ACT"/>
    <property type="match status" value="1"/>
</dbReference>
<evidence type="ECO:0000313" key="5">
    <source>
        <dbReference type="EMBL" id="SKA06690.1"/>
    </source>
</evidence>
<accession>A0A1T4QSI6</accession>
<sequence length="216" mass="24399">MEVYRIMRSPVVTVNPQTTLAEAWKIMKNLRIRHLPVISEGRLVGIVSDRDLRSASPAFWEENSEEKTCQIWIGQIMSKNVITIAPDDTIDEAARIMYEFRIGSLPVVDGKYLVGLLTQSDILRALTELLGVHEPGSQLILEIPDRPGVLADIAIIFKNLGVNIVSVVTLPKRRHEEYRLMVIRVNTIDPRKIMAALQQAGYIVRTPRLEDTGYGR</sequence>
<dbReference type="RefSeq" id="WP_078665828.1">
    <property type="nucleotide sequence ID" value="NZ_FUXM01000021.1"/>
</dbReference>
<dbReference type="SUPFAM" id="SSF55021">
    <property type="entry name" value="ACT-like"/>
    <property type="match status" value="1"/>
</dbReference>
<keyword evidence="1" id="KW-0677">Repeat</keyword>
<dbReference type="PANTHER" id="PTHR48108">
    <property type="entry name" value="CBS DOMAIN-CONTAINING PROTEIN CBSX2, CHLOROPLASTIC"/>
    <property type="match status" value="1"/>
</dbReference>
<organism evidence="5 6">
    <name type="scientific">Carboxydocella sporoproducens DSM 16521</name>
    <dbReference type="NCBI Taxonomy" id="1121270"/>
    <lineage>
        <taxon>Bacteria</taxon>
        <taxon>Bacillati</taxon>
        <taxon>Bacillota</taxon>
        <taxon>Clostridia</taxon>
        <taxon>Eubacteriales</taxon>
        <taxon>Clostridiales Family XVI. Incertae Sedis</taxon>
        <taxon>Carboxydocella</taxon>
    </lineage>
</organism>
<dbReference type="PANTHER" id="PTHR48108:SF2">
    <property type="entry name" value="ACETOIN UTILIZATION PROTEIN ACUB"/>
    <property type="match status" value="1"/>
</dbReference>
<dbReference type="OrthoDB" id="9802114at2"/>
<dbReference type="InterPro" id="IPR045865">
    <property type="entry name" value="ACT-like_dom_sf"/>
</dbReference>
<feature type="domain" description="ACT" evidence="4">
    <location>
        <begin position="138"/>
        <end position="212"/>
    </location>
</feature>
<name>A0A1T4QSI6_9FIRM</name>
<reference evidence="6" key="1">
    <citation type="submission" date="2017-02" db="EMBL/GenBank/DDBJ databases">
        <authorList>
            <person name="Varghese N."/>
            <person name="Submissions S."/>
        </authorList>
    </citation>
    <scope>NUCLEOTIDE SEQUENCE [LARGE SCALE GENOMIC DNA]</scope>
    <source>
        <strain evidence="6">DSM 16521</strain>
    </source>
</reference>
<dbReference type="Gene3D" id="3.10.580.10">
    <property type="entry name" value="CBS-domain"/>
    <property type="match status" value="1"/>
</dbReference>
<dbReference type="PROSITE" id="PS51671">
    <property type="entry name" value="ACT"/>
    <property type="match status" value="1"/>
</dbReference>
<dbReference type="InterPro" id="IPR046342">
    <property type="entry name" value="CBS_dom_sf"/>
</dbReference>
<dbReference type="EMBL" id="FUXM01000021">
    <property type="protein sequence ID" value="SKA06690.1"/>
    <property type="molecule type" value="Genomic_DNA"/>
</dbReference>